<sequence length="146" mass="15408">MADIETHPAAALAALGLELPELADDPKYLNSRATANGEIYISGQLPYVGGKLPISGVVGDTVDVDSARAMMARATLNAMAVGAIAAGGLERLRIANAGVRPQCSRIRRPVASRGCRERAVDPGARRTRAPRTYGHRCCRAAQEQPC</sequence>
<dbReference type="Gene3D" id="3.30.1330.40">
    <property type="entry name" value="RutC-like"/>
    <property type="match status" value="1"/>
</dbReference>
<protein>
    <recommendedName>
        <fullName evidence="3">RidA family protein</fullName>
    </recommendedName>
</protein>
<proteinExistence type="predicted"/>
<evidence type="ECO:0008006" key="3">
    <source>
        <dbReference type="Google" id="ProtNLM"/>
    </source>
</evidence>
<evidence type="ECO:0000313" key="1">
    <source>
        <dbReference type="EMBL" id="MFC6705614.1"/>
    </source>
</evidence>
<dbReference type="EMBL" id="JBHSWH010000001">
    <property type="protein sequence ID" value="MFC6705614.1"/>
    <property type="molecule type" value="Genomic_DNA"/>
</dbReference>
<evidence type="ECO:0000313" key="2">
    <source>
        <dbReference type="Proteomes" id="UP001596298"/>
    </source>
</evidence>
<name>A0ABW2AGC4_9MICO</name>
<gene>
    <name evidence="1" type="ORF">ACFQDH_10145</name>
</gene>
<dbReference type="RefSeq" id="WP_382400907.1">
    <property type="nucleotide sequence ID" value="NZ_JBHSWH010000001.1"/>
</dbReference>
<dbReference type="SUPFAM" id="SSF55298">
    <property type="entry name" value="YjgF-like"/>
    <property type="match status" value="1"/>
</dbReference>
<organism evidence="1 2">
    <name type="scientific">Flexivirga alba</name>
    <dbReference type="NCBI Taxonomy" id="702742"/>
    <lineage>
        <taxon>Bacteria</taxon>
        <taxon>Bacillati</taxon>
        <taxon>Actinomycetota</taxon>
        <taxon>Actinomycetes</taxon>
        <taxon>Micrococcales</taxon>
        <taxon>Dermacoccaceae</taxon>
        <taxon>Flexivirga</taxon>
    </lineage>
</organism>
<reference evidence="2" key="1">
    <citation type="journal article" date="2019" name="Int. J. Syst. Evol. Microbiol.">
        <title>The Global Catalogue of Microorganisms (GCM) 10K type strain sequencing project: providing services to taxonomists for standard genome sequencing and annotation.</title>
        <authorList>
            <consortium name="The Broad Institute Genomics Platform"/>
            <consortium name="The Broad Institute Genome Sequencing Center for Infectious Disease"/>
            <person name="Wu L."/>
            <person name="Ma J."/>
        </authorList>
    </citation>
    <scope>NUCLEOTIDE SEQUENCE [LARGE SCALE GENOMIC DNA]</scope>
    <source>
        <strain evidence="2">CCUG 58127</strain>
    </source>
</reference>
<keyword evidence="2" id="KW-1185">Reference proteome</keyword>
<accession>A0ABW2AGC4</accession>
<dbReference type="InterPro" id="IPR035959">
    <property type="entry name" value="RutC-like_sf"/>
</dbReference>
<dbReference type="Proteomes" id="UP001596298">
    <property type="component" value="Unassembled WGS sequence"/>
</dbReference>
<comment type="caution">
    <text evidence="1">The sequence shown here is derived from an EMBL/GenBank/DDBJ whole genome shotgun (WGS) entry which is preliminary data.</text>
</comment>